<evidence type="ECO:0000313" key="4">
    <source>
        <dbReference type="Proteomes" id="UP000730591"/>
    </source>
</evidence>
<evidence type="ECO:0000313" key="3">
    <source>
        <dbReference type="EMBL" id="NJP53665.1"/>
    </source>
</evidence>
<keyword evidence="4" id="KW-1185">Reference proteome</keyword>
<comment type="caution">
    <text evidence="3">The sequence shown here is derived from an EMBL/GenBank/DDBJ whole genome shotgun (WGS) entry which is preliminary data.</text>
</comment>
<dbReference type="Pfam" id="PF03068">
    <property type="entry name" value="PAD"/>
    <property type="match status" value="1"/>
</dbReference>
<protein>
    <recommendedName>
        <fullName evidence="2">Protein-arginine deiminase C-terminal domain-containing protein</fullName>
    </recommendedName>
</protein>
<feature type="compositionally biased region" description="Low complexity" evidence="1">
    <location>
        <begin position="52"/>
        <end position="89"/>
    </location>
</feature>
<dbReference type="EMBL" id="JAATEM010000043">
    <property type="protein sequence ID" value="NJP53665.1"/>
    <property type="molecule type" value="Genomic_DNA"/>
</dbReference>
<organism evidence="3 4">
    <name type="scientific">Streptomyces composti</name>
    <dbReference type="NCBI Taxonomy" id="2720025"/>
    <lineage>
        <taxon>Bacteria</taxon>
        <taxon>Bacillati</taxon>
        <taxon>Actinomycetota</taxon>
        <taxon>Actinomycetes</taxon>
        <taxon>Kitasatosporales</taxon>
        <taxon>Streptomycetaceae</taxon>
        <taxon>Streptomyces</taxon>
    </lineage>
</organism>
<dbReference type="RefSeq" id="WP_167998514.1">
    <property type="nucleotide sequence ID" value="NZ_JAATEM010000043.1"/>
</dbReference>
<evidence type="ECO:0000259" key="2">
    <source>
        <dbReference type="Pfam" id="PF03068"/>
    </source>
</evidence>
<feature type="domain" description="Protein-arginine deiminase C-terminal" evidence="2">
    <location>
        <begin position="2"/>
        <end position="45"/>
    </location>
</feature>
<dbReference type="Gene3D" id="3.75.10.10">
    <property type="entry name" value="L-arginine/glycine Amidinotransferase, Chain A"/>
    <property type="match status" value="1"/>
</dbReference>
<name>A0ABX1ABB1_9ACTN</name>
<dbReference type="InterPro" id="IPR013530">
    <property type="entry name" value="PAD_C"/>
</dbReference>
<proteinExistence type="predicted"/>
<gene>
    <name evidence="3" type="ORF">HCJ93_27260</name>
</gene>
<evidence type="ECO:0000256" key="1">
    <source>
        <dbReference type="SAM" id="MobiDB-lite"/>
    </source>
</evidence>
<dbReference type="Proteomes" id="UP000730591">
    <property type="component" value="Unassembled WGS sequence"/>
</dbReference>
<feature type="region of interest" description="Disordered" evidence="1">
    <location>
        <begin position="48"/>
        <end position="89"/>
    </location>
</feature>
<sequence length="89" mass="9875">MRAAHRRAGLKVSYVDDWHTCHLHLGMGEVHCGTSTLREAGAAWWRRRQRSRPAQAPRVAGRGFPATGFRTRGRRTAGCAAPARPSRCP</sequence>
<accession>A0ABX1ABB1</accession>
<reference evidence="3 4" key="1">
    <citation type="submission" date="2020-03" db="EMBL/GenBank/DDBJ databases">
        <title>WGS of actinomycetes isolated from Thailand.</title>
        <authorList>
            <person name="Thawai C."/>
        </authorList>
    </citation>
    <scope>NUCLEOTIDE SEQUENCE [LARGE SCALE GENOMIC DNA]</scope>
    <source>
        <strain evidence="3 4">SBST2-5</strain>
    </source>
</reference>